<dbReference type="PANTHER" id="PTHR43525">
    <property type="entry name" value="PROTEIN MALY"/>
    <property type="match status" value="1"/>
</dbReference>
<protein>
    <recommendedName>
        <fullName evidence="2">cysteine-S-conjugate beta-lyase</fullName>
        <ecNumber evidence="2">4.4.1.13</ecNumber>
    </recommendedName>
</protein>
<dbReference type="AlphaFoldDB" id="A0A9D1KJY6"/>
<gene>
    <name evidence="7" type="ORF">IAD46_01975</name>
</gene>
<keyword evidence="4" id="KW-0456">Lyase</keyword>
<dbReference type="GO" id="GO:0008483">
    <property type="term" value="F:transaminase activity"/>
    <property type="evidence" value="ECO:0007669"/>
    <property type="project" value="UniProtKB-KW"/>
</dbReference>
<reference evidence="7" key="2">
    <citation type="journal article" date="2021" name="PeerJ">
        <title>Extensive microbial diversity within the chicken gut microbiome revealed by metagenomics and culture.</title>
        <authorList>
            <person name="Gilroy R."/>
            <person name="Ravi A."/>
            <person name="Getino M."/>
            <person name="Pursley I."/>
            <person name="Horton D.L."/>
            <person name="Alikhan N.F."/>
            <person name="Baker D."/>
            <person name="Gharbi K."/>
            <person name="Hall N."/>
            <person name="Watson M."/>
            <person name="Adriaenssens E.M."/>
            <person name="Foster-Nyarko E."/>
            <person name="Jarju S."/>
            <person name="Secka A."/>
            <person name="Antonio M."/>
            <person name="Oren A."/>
            <person name="Chaudhuri R.R."/>
            <person name="La Ragione R."/>
            <person name="Hildebrand F."/>
            <person name="Pallen M.J."/>
        </authorList>
    </citation>
    <scope>NUCLEOTIDE SEQUENCE</scope>
    <source>
        <strain evidence="7">ChiW17-6978</strain>
    </source>
</reference>
<keyword evidence="7" id="KW-0032">Aminotransferase</keyword>
<proteinExistence type="inferred from homology"/>
<dbReference type="EMBL" id="DVLF01000064">
    <property type="protein sequence ID" value="HIT49774.1"/>
    <property type="molecule type" value="Genomic_DNA"/>
</dbReference>
<keyword evidence="3" id="KW-0663">Pyridoxal phosphate</keyword>
<dbReference type="InterPro" id="IPR015422">
    <property type="entry name" value="PyrdxlP-dep_Trfase_small"/>
</dbReference>
<dbReference type="InterPro" id="IPR015424">
    <property type="entry name" value="PyrdxlP-dep_Trfase"/>
</dbReference>
<comment type="caution">
    <text evidence="7">The sequence shown here is derived from an EMBL/GenBank/DDBJ whole genome shotgun (WGS) entry which is preliminary data.</text>
</comment>
<dbReference type="InterPro" id="IPR015421">
    <property type="entry name" value="PyrdxlP-dep_Trfase_major"/>
</dbReference>
<dbReference type="SUPFAM" id="SSF53383">
    <property type="entry name" value="PLP-dependent transferases"/>
    <property type="match status" value="1"/>
</dbReference>
<organism evidence="7 8">
    <name type="scientific">Candidatus Pelethenecus faecipullorum</name>
    <dbReference type="NCBI Taxonomy" id="2840900"/>
    <lineage>
        <taxon>Bacteria</taxon>
        <taxon>Bacillati</taxon>
        <taxon>Mycoplasmatota</taxon>
        <taxon>Mollicutes</taxon>
        <taxon>Candidatus Pelethenecus</taxon>
    </lineage>
</organism>
<dbReference type="NCBIfam" id="TIGR04350">
    <property type="entry name" value="C_S_lyase_PatB"/>
    <property type="match status" value="1"/>
</dbReference>
<comment type="similarity">
    <text evidence="5">Belongs to the class-II pyridoxal-phosphate-dependent aminotransferase family. MalY/PatB cystathionine beta-lyase subfamily.</text>
</comment>
<accession>A0A9D1KJY6</accession>
<dbReference type="PANTHER" id="PTHR43525:SF1">
    <property type="entry name" value="PROTEIN MALY"/>
    <property type="match status" value="1"/>
</dbReference>
<feature type="domain" description="Aminotransferase class I/classII large" evidence="6">
    <location>
        <begin position="32"/>
        <end position="371"/>
    </location>
</feature>
<evidence type="ECO:0000313" key="8">
    <source>
        <dbReference type="Proteomes" id="UP000886758"/>
    </source>
</evidence>
<dbReference type="InterPro" id="IPR004839">
    <property type="entry name" value="Aminotransferase_I/II_large"/>
</dbReference>
<evidence type="ECO:0000313" key="7">
    <source>
        <dbReference type="EMBL" id="HIT49774.1"/>
    </source>
</evidence>
<keyword evidence="7" id="KW-0808">Transferase</keyword>
<dbReference type="CDD" id="cd00609">
    <property type="entry name" value="AAT_like"/>
    <property type="match status" value="1"/>
</dbReference>
<evidence type="ECO:0000256" key="1">
    <source>
        <dbReference type="ARBA" id="ARBA00001933"/>
    </source>
</evidence>
<dbReference type="Proteomes" id="UP000886758">
    <property type="component" value="Unassembled WGS sequence"/>
</dbReference>
<sequence>MKYPFDKMTDRTHTYSLKWDIDPSAIPMWVADMDFETAPEIVMALQERCNHKIFGYTIVPKQWNEAIASWWKKRHDFAMNEENLLFCTGVVPAISSIVRKLSTPAENILIQTPVYNIFFNSILNNGRNVLESPLVYRDHTYSIDFADLEEKLSLPQTTMMILCNPHNPIGKIWNRPTLEKIGYLCHKHHVVVLSDEIHCDLTDPGCNYIPFASVNETCANISITCLAPTKAFNLAGLQTAAIYVSDPVLRHKVFRAINTDEIAEPNAFAIQAAIAAFTKGENWLDEVRAYLFENKKTVRDFLKKELPMLALIPSEATYLLWIDCKEVEENSPVLQQWLYKQAGLYLSDGLEYGQTGKSFLRMNIACPKKRLTDGLLRLKKGILSYLKTKE</sequence>
<reference evidence="7" key="1">
    <citation type="submission" date="2020-10" db="EMBL/GenBank/DDBJ databases">
        <authorList>
            <person name="Gilroy R."/>
        </authorList>
    </citation>
    <scope>NUCLEOTIDE SEQUENCE</scope>
    <source>
        <strain evidence="7">ChiW17-6978</strain>
    </source>
</reference>
<evidence type="ECO:0000256" key="2">
    <source>
        <dbReference type="ARBA" id="ARBA00012224"/>
    </source>
</evidence>
<dbReference type="GO" id="GO:0047804">
    <property type="term" value="F:cysteine-S-conjugate beta-lyase activity"/>
    <property type="evidence" value="ECO:0007669"/>
    <property type="project" value="UniProtKB-EC"/>
</dbReference>
<dbReference type="InterPro" id="IPR051798">
    <property type="entry name" value="Class-II_PLP-Dep_Aminotrans"/>
</dbReference>
<evidence type="ECO:0000256" key="5">
    <source>
        <dbReference type="ARBA" id="ARBA00037974"/>
    </source>
</evidence>
<comment type="cofactor">
    <cofactor evidence="1">
        <name>pyridoxal 5'-phosphate</name>
        <dbReference type="ChEBI" id="CHEBI:597326"/>
    </cofactor>
</comment>
<evidence type="ECO:0000259" key="6">
    <source>
        <dbReference type="Pfam" id="PF00155"/>
    </source>
</evidence>
<dbReference type="InterPro" id="IPR027619">
    <property type="entry name" value="C-S_lyase_PatB-like"/>
</dbReference>
<dbReference type="Gene3D" id="3.90.1150.10">
    <property type="entry name" value="Aspartate Aminotransferase, domain 1"/>
    <property type="match status" value="1"/>
</dbReference>
<dbReference type="Pfam" id="PF00155">
    <property type="entry name" value="Aminotran_1_2"/>
    <property type="match status" value="1"/>
</dbReference>
<dbReference type="GO" id="GO:0030170">
    <property type="term" value="F:pyridoxal phosphate binding"/>
    <property type="evidence" value="ECO:0007669"/>
    <property type="project" value="InterPro"/>
</dbReference>
<evidence type="ECO:0000256" key="3">
    <source>
        <dbReference type="ARBA" id="ARBA00022898"/>
    </source>
</evidence>
<dbReference type="EC" id="4.4.1.13" evidence="2"/>
<name>A0A9D1KJY6_9MOLU</name>
<dbReference type="Gene3D" id="3.40.640.10">
    <property type="entry name" value="Type I PLP-dependent aspartate aminotransferase-like (Major domain)"/>
    <property type="match status" value="1"/>
</dbReference>
<evidence type="ECO:0000256" key="4">
    <source>
        <dbReference type="ARBA" id="ARBA00023239"/>
    </source>
</evidence>